<keyword evidence="3" id="KW-1185">Reference proteome</keyword>
<proteinExistence type="predicted"/>
<dbReference type="PANTHER" id="PTHR33221">
    <property type="entry name" value="WINGED HELIX-TURN-HELIX TRANSCRIPTIONAL REGULATOR, RRF2 FAMILY"/>
    <property type="match status" value="1"/>
</dbReference>
<evidence type="ECO:0000256" key="1">
    <source>
        <dbReference type="ARBA" id="ARBA00023125"/>
    </source>
</evidence>
<name>A0A5C8Z7I3_9GAMM</name>
<dbReference type="AlphaFoldDB" id="A0A5C8Z7I3"/>
<dbReference type="NCBIfam" id="TIGR00738">
    <property type="entry name" value="rrf2_super"/>
    <property type="match status" value="1"/>
</dbReference>
<comment type="caution">
    <text evidence="2">The sequence shown here is derived from an EMBL/GenBank/DDBJ whole genome shotgun (WGS) entry which is preliminary data.</text>
</comment>
<dbReference type="InterPro" id="IPR000944">
    <property type="entry name" value="Tscrpt_reg_Rrf2"/>
</dbReference>
<dbReference type="Proteomes" id="UP000321764">
    <property type="component" value="Unassembled WGS sequence"/>
</dbReference>
<protein>
    <submittedName>
        <fullName evidence="2">Rrf2 family transcriptional regulator</fullName>
    </submittedName>
</protein>
<dbReference type="GO" id="GO:0003700">
    <property type="term" value="F:DNA-binding transcription factor activity"/>
    <property type="evidence" value="ECO:0007669"/>
    <property type="project" value="TreeGrafter"/>
</dbReference>
<dbReference type="OrthoDB" id="9795923at2"/>
<sequence length="146" mass="16152">MKINNFTNYAYRILIVLGLNKDKTVPLSEIAALYDISLNHLKKVSARLVEHGYVETERGRSGGLKIAKPTVDIGLGDVFKIAQTETAFIDCSMKDSSSVLQASVSELQLVFEKALSHFIAVLNQYTLADLMIDRRLQSSLMVSSTV</sequence>
<evidence type="ECO:0000313" key="3">
    <source>
        <dbReference type="Proteomes" id="UP000321764"/>
    </source>
</evidence>
<organism evidence="2 3">
    <name type="scientific">Reinekea thalattae</name>
    <dbReference type="NCBI Taxonomy" id="2593301"/>
    <lineage>
        <taxon>Bacteria</taxon>
        <taxon>Pseudomonadati</taxon>
        <taxon>Pseudomonadota</taxon>
        <taxon>Gammaproteobacteria</taxon>
        <taxon>Oceanospirillales</taxon>
        <taxon>Saccharospirillaceae</taxon>
        <taxon>Reinekea</taxon>
    </lineage>
</organism>
<dbReference type="Pfam" id="PF02082">
    <property type="entry name" value="Rrf2"/>
    <property type="match status" value="1"/>
</dbReference>
<keyword evidence="1" id="KW-0238">DNA-binding</keyword>
<dbReference type="InterPro" id="IPR036390">
    <property type="entry name" value="WH_DNA-bd_sf"/>
</dbReference>
<dbReference type="EMBL" id="VKAD01000001">
    <property type="protein sequence ID" value="TXR53274.1"/>
    <property type="molecule type" value="Genomic_DNA"/>
</dbReference>
<dbReference type="GO" id="GO:0003677">
    <property type="term" value="F:DNA binding"/>
    <property type="evidence" value="ECO:0007669"/>
    <property type="project" value="UniProtKB-KW"/>
</dbReference>
<dbReference type="RefSeq" id="WP_147712496.1">
    <property type="nucleotide sequence ID" value="NZ_VKAD01000001.1"/>
</dbReference>
<dbReference type="GO" id="GO:0005829">
    <property type="term" value="C:cytosol"/>
    <property type="evidence" value="ECO:0007669"/>
    <property type="project" value="TreeGrafter"/>
</dbReference>
<reference evidence="2 3" key="1">
    <citation type="submission" date="2019-07" db="EMBL/GenBank/DDBJ databases">
        <title>Reinekea sp. strain SSH23 genome sequencing and assembly.</title>
        <authorList>
            <person name="Kim I."/>
        </authorList>
    </citation>
    <scope>NUCLEOTIDE SEQUENCE [LARGE SCALE GENOMIC DNA]</scope>
    <source>
        <strain evidence="2 3">SSH23</strain>
    </source>
</reference>
<dbReference type="PROSITE" id="PS51197">
    <property type="entry name" value="HTH_RRF2_2"/>
    <property type="match status" value="1"/>
</dbReference>
<evidence type="ECO:0000313" key="2">
    <source>
        <dbReference type="EMBL" id="TXR53274.1"/>
    </source>
</evidence>
<gene>
    <name evidence="2" type="ORF">FME95_01495</name>
</gene>
<dbReference type="SUPFAM" id="SSF46785">
    <property type="entry name" value="Winged helix' DNA-binding domain"/>
    <property type="match status" value="1"/>
</dbReference>
<dbReference type="InterPro" id="IPR036388">
    <property type="entry name" value="WH-like_DNA-bd_sf"/>
</dbReference>
<accession>A0A5C8Z7I3</accession>
<dbReference type="PANTHER" id="PTHR33221:SF4">
    <property type="entry name" value="HTH-TYPE TRANSCRIPTIONAL REPRESSOR NSRR"/>
    <property type="match status" value="1"/>
</dbReference>
<dbReference type="Gene3D" id="1.10.10.10">
    <property type="entry name" value="Winged helix-like DNA-binding domain superfamily/Winged helix DNA-binding domain"/>
    <property type="match status" value="1"/>
</dbReference>